<keyword evidence="2" id="KW-0808">Transferase</keyword>
<dbReference type="AlphaFoldDB" id="A0A937D5H7"/>
<evidence type="ECO:0000256" key="2">
    <source>
        <dbReference type="ARBA" id="ARBA00022679"/>
    </source>
</evidence>
<sequence length="298" mass="32242">MNRKTILTCAVSGNAPFNPKHPDFPVLPADIARNCVEAAKAGASVVHIHVRDPETRLGSREPKLFREVVDRIRQSGVDIVINLTCGHGAFFLPDPEDESRGLPDSDMVPAAERMAHLVDCLPEIASLDITTGNQEEGPVQFVYLNTTRTLREMARRFQALGVKPELEVFSAGDVLFGNQLLAEGLVDGDPLYQMVLGVKWAAPATVETILYQKGLMPANAHWAAFGIGRMQMPMVAQAALLGGNVRVGLEDNLYLSRGVFATNAQLVERAMNIVTQIGGEVATPAEARAQLGLARPAR</sequence>
<dbReference type="Proteomes" id="UP000613011">
    <property type="component" value="Unassembled WGS sequence"/>
</dbReference>
<organism evidence="5 6">
    <name type="scientific">Ramlibacter aurantiacus</name>
    <dbReference type="NCBI Taxonomy" id="2801330"/>
    <lineage>
        <taxon>Bacteria</taxon>
        <taxon>Pseudomonadati</taxon>
        <taxon>Pseudomonadota</taxon>
        <taxon>Betaproteobacteria</taxon>
        <taxon>Burkholderiales</taxon>
        <taxon>Comamonadaceae</taxon>
        <taxon>Ramlibacter</taxon>
    </lineage>
</organism>
<evidence type="ECO:0000256" key="1">
    <source>
        <dbReference type="ARBA" id="ARBA00001947"/>
    </source>
</evidence>
<keyword evidence="6" id="KW-1185">Reference proteome</keyword>
<dbReference type="EMBL" id="JAEQNA010000009">
    <property type="protein sequence ID" value="MBL0422720.1"/>
    <property type="molecule type" value="Genomic_DNA"/>
</dbReference>
<dbReference type="InterPro" id="IPR013785">
    <property type="entry name" value="Aldolase_TIM"/>
</dbReference>
<keyword evidence="4" id="KW-0862">Zinc</keyword>
<evidence type="ECO:0000256" key="3">
    <source>
        <dbReference type="ARBA" id="ARBA00022723"/>
    </source>
</evidence>
<accession>A0A937D5H7</accession>
<dbReference type="Pfam" id="PF05853">
    <property type="entry name" value="BKACE"/>
    <property type="match status" value="1"/>
</dbReference>
<keyword evidence="3" id="KW-0479">Metal-binding</keyword>
<dbReference type="GO" id="GO:0043720">
    <property type="term" value="F:3-keto-5-aminohexanoate cleavage activity"/>
    <property type="evidence" value="ECO:0007669"/>
    <property type="project" value="InterPro"/>
</dbReference>
<dbReference type="RefSeq" id="WP_201685856.1">
    <property type="nucleotide sequence ID" value="NZ_JAEQNA010000009.1"/>
</dbReference>
<evidence type="ECO:0000256" key="4">
    <source>
        <dbReference type="ARBA" id="ARBA00022833"/>
    </source>
</evidence>
<comment type="caution">
    <text evidence="5">The sequence shown here is derived from an EMBL/GenBank/DDBJ whole genome shotgun (WGS) entry which is preliminary data.</text>
</comment>
<dbReference type="InterPro" id="IPR008567">
    <property type="entry name" value="BKACE"/>
</dbReference>
<dbReference type="PANTHER" id="PTHR37418:SF2">
    <property type="entry name" value="3-KETO-5-AMINOHEXANOATE CLEAVAGE ENZYME"/>
    <property type="match status" value="1"/>
</dbReference>
<gene>
    <name evidence="5" type="ORF">JI739_20465</name>
</gene>
<dbReference type="Gene3D" id="3.20.20.70">
    <property type="entry name" value="Aldolase class I"/>
    <property type="match status" value="1"/>
</dbReference>
<dbReference type="GO" id="GO:0046872">
    <property type="term" value="F:metal ion binding"/>
    <property type="evidence" value="ECO:0007669"/>
    <property type="project" value="UniProtKB-KW"/>
</dbReference>
<name>A0A937D5H7_9BURK</name>
<comment type="cofactor">
    <cofactor evidence="1">
        <name>Zn(2+)</name>
        <dbReference type="ChEBI" id="CHEBI:29105"/>
    </cofactor>
</comment>
<proteinExistence type="predicted"/>
<dbReference type="PANTHER" id="PTHR37418">
    <property type="entry name" value="3-KETO-5-AMINOHEXANOATE CLEAVAGE ENZYME-RELATED"/>
    <property type="match status" value="1"/>
</dbReference>
<protein>
    <submittedName>
        <fullName evidence="5">3-keto-5-aminohexanoate cleavage protein</fullName>
    </submittedName>
</protein>
<evidence type="ECO:0000313" key="5">
    <source>
        <dbReference type="EMBL" id="MBL0422720.1"/>
    </source>
</evidence>
<reference evidence="5" key="1">
    <citation type="submission" date="2021-01" db="EMBL/GenBank/DDBJ databases">
        <title>Ramlibacter sp. strain AW1 16S ribosomal RNA gene Genome sequencing and assembly.</title>
        <authorList>
            <person name="Kang M."/>
        </authorList>
    </citation>
    <scope>NUCLEOTIDE SEQUENCE</scope>
    <source>
        <strain evidence="5">AW1</strain>
    </source>
</reference>
<evidence type="ECO:0000313" key="6">
    <source>
        <dbReference type="Proteomes" id="UP000613011"/>
    </source>
</evidence>